<dbReference type="RefSeq" id="WP_011415952.1">
    <property type="nucleotide sequence ID" value="NC_007759.1"/>
</dbReference>
<dbReference type="eggNOG" id="ENOG5032TA0">
    <property type="taxonomic scope" value="Bacteria"/>
</dbReference>
<name>Q2LYD0_SYNAS</name>
<protein>
    <submittedName>
        <fullName evidence="1">Hypothetical cytosolic protein</fullName>
    </submittedName>
</protein>
<dbReference type="FunCoup" id="Q2LYD0">
    <property type="interactions" value="10"/>
</dbReference>
<dbReference type="GO" id="GO:0017148">
    <property type="term" value="P:negative regulation of translation"/>
    <property type="evidence" value="ECO:0007669"/>
    <property type="project" value="InterPro"/>
</dbReference>
<dbReference type="STRING" id="56780.SYN_00016"/>
<dbReference type="Pfam" id="PF15723">
    <property type="entry name" value="MqsR_toxin"/>
    <property type="match status" value="1"/>
</dbReference>
<evidence type="ECO:0000313" key="1">
    <source>
        <dbReference type="EMBL" id="ABC75917.1"/>
    </source>
</evidence>
<dbReference type="InterPro" id="IPR031451">
    <property type="entry name" value="MqsR_toxin"/>
</dbReference>
<dbReference type="KEGG" id="sat:SYN_00016"/>
<proteinExistence type="predicted"/>
<dbReference type="GO" id="GO:0009372">
    <property type="term" value="P:quorum sensing"/>
    <property type="evidence" value="ECO:0007669"/>
    <property type="project" value="InterPro"/>
</dbReference>
<keyword evidence="2" id="KW-1185">Reference proteome</keyword>
<dbReference type="Gene3D" id="3.30.2310.40">
    <property type="match status" value="1"/>
</dbReference>
<evidence type="ECO:0000313" key="2">
    <source>
        <dbReference type="Proteomes" id="UP000001933"/>
    </source>
</evidence>
<reference evidence="1 2" key="1">
    <citation type="journal article" date="2007" name="Proc. Natl. Acad. Sci. U.S.A.">
        <title>The genome of Syntrophus aciditrophicus: life at the thermodynamic limit of microbial growth.</title>
        <authorList>
            <person name="McInerney M.J."/>
            <person name="Rohlin L."/>
            <person name="Mouttaki H."/>
            <person name="Kim U."/>
            <person name="Krupp R.S."/>
            <person name="Rios-Hernandez L."/>
            <person name="Sieber J."/>
            <person name="Struchtemeyer C.G."/>
            <person name="Bhattacharyya A."/>
            <person name="Campbell J.W."/>
            <person name="Gunsalus R.P."/>
        </authorList>
    </citation>
    <scope>NUCLEOTIDE SEQUENCE [LARGE SCALE GENOMIC DNA]</scope>
    <source>
        <strain evidence="1 2">SB</strain>
    </source>
</reference>
<dbReference type="HOGENOM" id="CLU_161157_1_0_7"/>
<dbReference type="OrthoDB" id="1666895at2"/>
<dbReference type="InParanoid" id="Q2LYD0"/>
<dbReference type="InterPro" id="IPR038493">
    <property type="entry name" value="MqsR_sf"/>
</dbReference>
<sequence length="113" mass="13366">MIQKISEKRRPHYELSLFKELFSNAKTRQITQIAHKGAASEGYMTVEDIENVIEQLGSKHFYKSMTTYHSHEIWQDVYHYQDGDKKLYIKIQLSVDRDKAVLIQMKRDEGSDE</sequence>
<accession>Q2LYD0</accession>
<dbReference type="Proteomes" id="UP000001933">
    <property type="component" value="Chromosome"/>
</dbReference>
<organism evidence="1 2">
    <name type="scientific">Syntrophus aciditrophicus (strain SB)</name>
    <dbReference type="NCBI Taxonomy" id="56780"/>
    <lineage>
        <taxon>Bacteria</taxon>
        <taxon>Pseudomonadati</taxon>
        <taxon>Thermodesulfobacteriota</taxon>
        <taxon>Syntrophia</taxon>
        <taxon>Syntrophales</taxon>
        <taxon>Syntrophaceae</taxon>
        <taxon>Syntrophus</taxon>
    </lineage>
</organism>
<dbReference type="CDD" id="cd12869">
    <property type="entry name" value="MqsR"/>
    <property type="match status" value="1"/>
</dbReference>
<dbReference type="AlphaFoldDB" id="Q2LYD0"/>
<gene>
    <name evidence="1" type="ORF">SYN_00016</name>
</gene>
<dbReference type="EMBL" id="CP000252">
    <property type="protein sequence ID" value="ABC75917.1"/>
    <property type="molecule type" value="Genomic_DNA"/>
</dbReference>
<dbReference type="GO" id="GO:0044010">
    <property type="term" value="P:single-species biofilm formation"/>
    <property type="evidence" value="ECO:0007669"/>
    <property type="project" value="InterPro"/>
</dbReference>